<dbReference type="PIRSF" id="PIRSF000498">
    <property type="entry name" value="Riboflavin_syn_A"/>
    <property type="match status" value="1"/>
</dbReference>
<dbReference type="Proteomes" id="UP001596289">
    <property type="component" value="Unassembled WGS sequence"/>
</dbReference>
<evidence type="ECO:0000256" key="3">
    <source>
        <dbReference type="ARBA" id="ARBA00004887"/>
    </source>
</evidence>
<dbReference type="PANTHER" id="PTHR21098">
    <property type="entry name" value="RIBOFLAVIN SYNTHASE ALPHA CHAIN"/>
    <property type="match status" value="1"/>
</dbReference>
<feature type="domain" description="Lumazine-binding" evidence="11">
    <location>
        <begin position="1"/>
        <end position="97"/>
    </location>
</feature>
<dbReference type="Pfam" id="PF00677">
    <property type="entry name" value="Lum_binding"/>
    <property type="match status" value="2"/>
</dbReference>
<organism evidence="12 13">
    <name type="scientific">Loigolactobacillus jiayinensis</name>
    <dbReference type="NCBI Taxonomy" id="2486016"/>
    <lineage>
        <taxon>Bacteria</taxon>
        <taxon>Bacillati</taxon>
        <taxon>Bacillota</taxon>
        <taxon>Bacilli</taxon>
        <taxon>Lactobacillales</taxon>
        <taxon>Lactobacillaceae</taxon>
        <taxon>Loigolactobacillus</taxon>
    </lineage>
</organism>
<dbReference type="SUPFAM" id="SSF63380">
    <property type="entry name" value="Riboflavin synthase domain-like"/>
    <property type="match status" value="2"/>
</dbReference>
<dbReference type="PROSITE" id="PS51177">
    <property type="entry name" value="LUMAZINE_BIND"/>
    <property type="match status" value="2"/>
</dbReference>
<comment type="catalytic activity">
    <reaction evidence="1">
        <text>2 6,7-dimethyl-8-(1-D-ribityl)lumazine + H(+) = 5-amino-6-(D-ribitylamino)uracil + riboflavin</text>
        <dbReference type="Rhea" id="RHEA:20772"/>
        <dbReference type="ChEBI" id="CHEBI:15378"/>
        <dbReference type="ChEBI" id="CHEBI:15934"/>
        <dbReference type="ChEBI" id="CHEBI:57986"/>
        <dbReference type="ChEBI" id="CHEBI:58201"/>
        <dbReference type="EC" id="2.5.1.9"/>
    </reaction>
</comment>
<dbReference type="Gene3D" id="2.40.30.20">
    <property type="match status" value="2"/>
</dbReference>
<evidence type="ECO:0000313" key="13">
    <source>
        <dbReference type="Proteomes" id="UP001596289"/>
    </source>
</evidence>
<keyword evidence="6" id="KW-0686">Riboflavin biosynthesis</keyword>
<keyword evidence="13" id="KW-1185">Reference proteome</keyword>
<dbReference type="EMBL" id="JBHSSL010000053">
    <property type="protein sequence ID" value="MFC6170784.1"/>
    <property type="molecule type" value="Genomic_DNA"/>
</dbReference>
<dbReference type="NCBIfam" id="TIGR00187">
    <property type="entry name" value="ribE"/>
    <property type="match status" value="1"/>
</dbReference>
<comment type="caution">
    <text evidence="12">The sequence shown here is derived from an EMBL/GenBank/DDBJ whole genome shotgun (WGS) entry which is preliminary data.</text>
</comment>
<dbReference type="InterPro" id="IPR023366">
    <property type="entry name" value="ATP_synth_asu-like_sf"/>
</dbReference>
<sequence>MFTGIIKDVGTLARISKKQTTEILTIKTKLLQQGEYHLGDSIAINGTCLTITAVTNNTFSVDVMPETYKRTNLGLLKANDLINLEPALAASARLDGHFVLGHVDTTTKIVSRRVDQNAIILTFATPPTYRKYLVEKGSVALDGVSLTLVSAGPKTFSVSLIPFTLAHTILEDKKVGAIVNVETDILGKYIEQLAQGSVVA</sequence>
<feature type="repeat" description="Lumazine-binding" evidence="10">
    <location>
        <begin position="1"/>
        <end position="97"/>
    </location>
</feature>
<dbReference type="CDD" id="cd00402">
    <property type="entry name" value="Riboflavin_synthase_like"/>
    <property type="match status" value="1"/>
</dbReference>
<accession>A0ABW1RI28</accession>
<keyword evidence="8" id="KW-0677">Repeat</keyword>
<dbReference type="InterPro" id="IPR001783">
    <property type="entry name" value="Lumazine-bd"/>
</dbReference>
<evidence type="ECO:0000313" key="12">
    <source>
        <dbReference type="EMBL" id="MFC6170784.1"/>
    </source>
</evidence>
<evidence type="ECO:0000256" key="5">
    <source>
        <dbReference type="ARBA" id="ARBA00013950"/>
    </source>
</evidence>
<reference evidence="13" key="1">
    <citation type="journal article" date="2019" name="Int. J. Syst. Evol. Microbiol.">
        <title>The Global Catalogue of Microorganisms (GCM) 10K type strain sequencing project: providing services to taxonomists for standard genome sequencing and annotation.</title>
        <authorList>
            <consortium name="The Broad Institute Genomics Platform"/>
            <consortium name="The Broad Institute Genome Sequencing Center for Infectious Disease"/>
            <person name="Wu L."/>
            <person name="Ma J."/>
        </authorList>
    </citation>
    <scope>NUCLEOTIDE SEQUENCE [LARGE SCALE GENOMIC DNA]</scope>
    <source>
        <strain evidence="13">CCM 8904</strain>
    </source>
</reference>
<evidence type="ECO:0000256" key="1">
    <source>
        <dbReference type="ARBA" id="ARBA00000968"/>
    </source>
</evidence>
<dbReference type="EC" id="2.5.1.9" evidence="4 9"/>
<gene>
    <name evidence="12" type="ORF">ACFQGP_09365</name>
</gene>
<evidence type="ECO:0000256" key="6">
    <source>
        <dbReference type="ARBA" id="ARBA00022619"/>
    </source>
</evidence>
<feature type="repeat" description="Lumazine-binding" evidence="10">
    <location>
        <begin position="98"/>
        <end position="194"/>
    </location>
</feature>
<dbReference type="NCBIfam" id="NF006767">
    <property type="entry name" value="PRK09289.1"/>
    <property type="match status" value="1"/>
</dbReference>
<evidence type="ECO:0000256" key="10">
    <source>
        <dbReference type="PROSITE-ProRule" id="PRU00524"/>
    </source>
</evidence>
<dbReference type="InterPro" id="IPR026017">
    <property type="entry name" value="Lumazine-bd_dom"/>
</dbReference>
<feature type="domain" description="Lumazine-binding" evidence="11">
    <location>
        <begin position="98"/>
        <end position="194"/>
    </location>
</feature>
<evidence type="ECO:0000256" key="8">
    <source>
        <dbReference type="ARBA" id="ARBA00022737"/>
    </source>
</evidence>
<comment type="function">
    <text evidence="2">Catalyzes the dismutation of two molecules of 6,7-dimethyl-8-ribityllumazine, resulting in the formation of riboflavin and 5-amino-6-(D-ribitylamino)uracil.</text>
</comment>
<evidence type="ECO:0000259" key="11">
    <source>
        <dbReference type="PROSITE" id="PS51177"/>
    </source>
</evidence>
<keyword evidence="7 12" id="KW-0808">Transferase</keyword>
<proteinExistence type="predicted"/>
<protein>
    <recommendedName>
        <fullName evidence="5 9">Riboflavin synthase</fullName>
        <ecNumber evidence="4 9">2.5.1.9</ecNumber>
    </recommendedName>
</protein>
<evidence type="ECO:0000256" key="2">
    <source>
        <dbReference type="ARBA" id="ARBA00002803"/>
    </source>
</evidence>
<evidence type="ECO:0000256" key="9">
    <source>
        <dbReference type="NCBIfam" id="TIGR00187"/>
    </source>
</evidence>
<name>A0ABW1RI28_9LACO</name>
<dbReference type="RefSeq" id="WP_125553755.1">
    <property type="nucleotide sequence ID" value="NZ_JBHSSL010000053.1"/>
</dbReference>
<evidence type="ECO:0000256" key="4">
    <source>
        <dbReference type="ARBA" id="ARBA00012827"/>
    </source>
</evidence>
<dbReference type="InterPro" id="IPR017938">
    <property type="entry name" value="Riboflavin_synthase-like_b-brl"/>
</dbReference>
<comment type="pathway">
    <text evidence="3">Cofactor biosynthesis; riboflavin biosynthesis; riboflavin from 2-hydroxy-3-oxobutyl phosphate and 5-amino-6-(D-ribitylamino)uracil: step 2/2.</text>
</comment>
<dbReference type="PANTHER" id="PTHR21098:SF12">
    <property type="entry name" value="RIBOFLAVIN SYNTHASE"/>
    <property type="match status" value="1"/>
</dbReference>
<dbReference type="GO" id="GO:0004746">
    <property type="term" value="F:riboflavin synthase activity"/>
    <property type="evidence" value="ECO:0007669"/>
    <property type="project" value="UniProtKB-EC"/>
</dbReference>
<evidence type="ECO:0000256" key="7">
    <source>
        <dbReference type="ARBA" id="ARBA00022679"/>
    </source>
</evidence>